<dbReference type="AlphaFoldDB" id="A0A0H5C225"/>
<dbReference type="Gene3D" id="3.90.1530.10">
    <property type="entry name" value="Conserved hypothetical protein from pyrococcus furiosus pfu- 392566-001, ParB domain"/>
    <property type="match status" value="1"/>
</dbReference>
<dbReference type="Proteomes" id="UP000038830">
    <property type="component" value="Unassembled WGS sequence"/>
</dbReference>
<evidence type="ECO:0000256" key="5">
    <source>
        <dbReference type="ARBA" id="ARBA00022490"/>
    </source>
</evidence>
<reference evidence="18" key="1">
    <citation type="submission" date="2014-12" db="EMBL/GenBank/DDBJ databases">
        <authorList>
            <person name="Jaenicke S."/>
        </authorList>
    </citation>
    <scope>NUCLEOTIDE SEQUENCE [LARGE SCALE GENOMIC DNA]</scope>
    <source>
        <strain evidence="18">CBS1600</strain>
    </source>
</reference>
<proteinExistence type="inferred from homology"/>
<dbReference type="PANTHER" id="PTHR21348:SF2">
    <property type="entry name" value="SULFIREDOXIN-1"/>
    <property type="match status" value="1"/>
</dbReference>
<dbReference type="SMART" id="SM00470">
    <property type="entry name" value="ParB"/>
    <property type="match status" value="1"/>
</dbReference>
<accession>A0A1E4RY21</accession>
<organism evidence="18 20">
    <name type="scientific">Cyberlindnera jadinii (strain ATCC 18201 / CBS 1600 / BCRC 20928 / JCM 3617 / NBRC 0987 / NRRL Y-1542)</name>
    <name type="common">Torula yeast</name>
    <name type="synonym">Candida utilis</name>
    <dbReference type="NCBI Taxonomy" id="983966"/>
    <lineage>
        <taxon>Eukaryota</taxon>
        <taxon>Fungi</taxon>
        <taxon>Dikarya</taxon>
        <taxon>Ascomycota</taxon>
        <taxon>Saccharomycotina</taxon>
        <taxon>Saccharomycetes</taxon>
        <taxon>Phaffomycetales</taxon>
        <taxon>Phaffomycetaceae</taxon>
        <taxon>Cyberlindnera</taxon>
    </lineage>
</organism>
<evidence type="ECO:0000313" key="21">
    <source>
        <dbReference type="Proteomes" id="UP000094389"/>
    </source>
</evidence>
<dbReference type="EC" id="1.8.98.2" evidence="4 14"/>
<dbReference type="OrthoDB" id="10023328at2759"/>
<dbReference type="Proteomes" id="UP000094389">
    <property type="component" value="Unassembled WGS sequence"/>
</dbReference>
<dbReference type="Pfam" id="PF02195">
    <property type="entry name" value="ParB_N"/>
    <property type="match status" value="1"/>
</dbReference>
<evidence type="ECO:0000256" key="3">
    <source>
        <dbReference type="ARBA" id="ARBA00009609"/>
    </source>
</evidence>
<dbReference type="FunFam" id="3.90.1530.10:FF:000005">
    <property type="entry name" value="Sulfiredoxin"/>
    <property type="match status" value="1"/>
</dbReference>
<dbReference type="EMBL" id="KV453936">
    <property type="protein sequence ID" value="ODV72169.1"/>
    <property type="molecule type" value="Genomic_DNA"/>
</dbReference>
<name>A0A0H5C225_CYBJN</name>
<feature type="disulfide bond" description="Interchain" evidence="16">
    <location>
        <position position="85"/>
    </location>
</feature>
<dbReference type="EMBL" id="CDQK01000002">
    <property type="protein sequence ID" value="CEP21781.1"/>
    <property type="molecule type" value="Genomic_DNA"/>
</dbReference>
<evidence type="ECO:0000256" key="12">
    <source>
        <dbReference type="ARBA" id="ARBA00047514"/>
    </source>
</evidence>
<evidence type="ECO:0000256" key="14">
    <source>
        <dbReference type="PIRNR" id="PIRNR017267"/>
    </source>
</evidence>
<evidence type="ECO:0000313" key="18">
    <source>
        <dbReference type="EMBL" id="CEP21781.1"/>
    </source>
</evidence>
<evidence type="ECO:0000256" key="4">
    <source>
        <dbReference type="ARBA" id="ARBA00013055"/>
    </source>
</evidence>
<feature type="binding site" evidence="15">
    <location>
        <begin position="84"/>
        <end position="87"/>
    </location>
    <ligand>
        <name>ATP</name>
        <dbReference type="ChEBI" id="CHEBI:30616"/>
    </ligand>
</feature>
<evidence type="ECO:0000256" key="8">
    <source>
        <dbReference type="ARBA" id="ARBA00022862"/>
    </source>
</evidence>
<comment type="similarity">
    <text evidence="3 14">Belongs to the sulfiredoxin family.</text>
</comment>
<evidence type="ECO:0000256" key="7">
    <source>
        <dbReference type="ARBA" id="ARBA00022840"/>
    </source>
</evidence>
<dbReference type="SUPFAM" id="SSF110849">
    <property type="entry name" value="ParB/Sulfiredoxin"/>
    <property type="match status" value="1"/>
</dbReference>
<dbReference type="InterPro" id="IPR036086">
    <property type="entry name" value="ParB/Sulfiredoxin_sf"/>
</dbReference>
<comment type="subcellular location">
    <subcellularLocation>
        <location evidence="2">Cytoplasm</location>
    </subcellularLocation>
    <subcellularLocation>
        <location evidence="1">Nucleus</location>
    </subcellularLocation>
</comment>
<reference evidence="19 21" key="3">
    <citation type="journal article" date="2016" name="Proc. Natl. Acad. Sci. U.S.A.">
        <title>Comparative genomics of biotechnologically important yeasts.</title>
        <authorList>
            <person name="Riley R."/>
            <person name="Haridas S."/>
            <person name="Wolfe K.H."/>
            <person name="Lopes M.R."/>
            <person name="Hittinger C.T."/>
            <person name="Goeker M."/>
            <person name="Salamov A.A."/>
            <person name="Wisecaver J.H."/>
            <person name="Long T.M."/>
            <person name="Calvey C.H."/>
            <person name="Aerts A.L."/>
            <person name="Barry K.W."/>
            <person name="Choi C."/>
            <person name="Clum A."/>
            <person name="Coughlan A.Y."/>
            <person name="Deshpande S."/>
            <person name="Douglass A.P."/>
            <person name="Hanson S.J."/>
            <person name="Klenk H.-P."/>
            <person name="LaButti K.M."/>
            <person name="Lapidus A."/>
            <person name="Lindquist E.A."/>
            <person name="Lipzen A.M."/>
            <person name="Meier-Kolthoff J.P."/>
            <person name="Ohm R.A."/>
            <person name="Otillar R.P."/>
            <person name="Pangilinan J.L."/>
            <person name="Peng Y."/>
            <person name="Rokas A."/>
            <person name="Rosa C.A."/>
            <person name="Scheuner C."/>
            <person name="Sibirny A.A."/>
            <person name="Slot J.C."/>
            <person name="Stielow J.B."/>
            <person name="Sun H."/>
            <person name="Kurtzman C.P."/>
            <person name="Blackwell M."/>
            <person name="Grigoriev I.V."/>
            <person name="Jeffries T.W."/>
        </authorList>
    </citation>
    <scope>NUCLEOTIDE SEQUENCE [LARGE SCALE GENOMIC DNA]</scope>
    <source>
        <strain evidence="21">ATCC 18201 / CBS 1600 / BCRC 20928 / JCM 3617 / NBRC 0987 / NRRL Y-1542</strain>
        <strain evidence="19">NRRL Y-1542</strain>
    </source>
</reference>
<gene>
    <name evidence="18" type="ORF">BN1211_1985</name>
    <name evidence="19" type="ORF">CYBJADRAFT_168838</name>
</gene>
<dbReference type="STRING" id="983966.A0A0H5C225"/>
<keyword evidence="9 14" id="KW-0560">Oxidoreductase</keyword>
<keyword evidence="8 14" id="KW-0049">Antioxidant</keyword>
<comment type="catalytic activity">
    <reaction evidence="12 14">
        <text>S-hydroxy-S-oxy-L-cysteinyl-[peroxiredoxin] + [protein]-dithiol + ATP = S-hydroxy-L-cysteinyl-[peroxiredoxin] + [protein]-disulfide + ADP + phosphate</text>
        <dbReference type="Rhea" id="RHEA:17545"/>
        <dbReference type="Rhea" id="RHEA-COMP:10593"/>
        <dbReference type="Rhea" id="RHEA-COMP:10594"/>
        <dbReference type="Rhea" id="RHEA-COMP:13681"/>
        <dbReference type="Rhea" id="RHEA-COMP:17976"/>
        <dbReference type="ChEBI" id="CHEBI:29950"/>
        <dbReference type="ChEBI" id="CHEBI:30616"/>
        <dbReference type="ChEBI" id="CHEBI:43474"/>
        <dbReference type="ChEBI" id="CHEBI:50058"/>
        <dbReference type="ChEBI" id="CHEBI:61973"/>
        <dbReference type="ChEBI" id="CHEBI:61974"/>
        <dbReference type="ChEBI" id="CHEBI:456216"/>
        <dbReference type="EC" id="1.8.98.2"/>
    </reaction>
</comment>
<keyword evidence="11" id="KW-0539">Nucleus</keyword>
<keyword evidence="6 14" id="KW-0547">Nucleotide-binding</keyword>
<keyword evidence="5" id="KW-0963">Cytoplasm</keyword>
<dbReference type="GO" id="GO:0005524">
    <property type="term" value="F:ATP binding"/>
    <property type="evidence" value="ECO:0007669"/>
    <property type="project" value="UniProtKB-KW"/>
</dbReference>
<dbReference type="PIRSF" id="PIRSF017267">
    <property type="entry name" value="Sulfiredoxin"/>
    <property type="match status" value="1"/>
</dbReference>
<evidence type="ECO:0000256" key="11">
    <source>
        <dbReference type="ARBA" id="ARBA00023242"/>
    </source>
</evidence>
<evidence type="ECO:0000256" key="9">
    <source>
        <dbReference type="ARBA" id="ARBA00023002"/>
    </source>
</evidence>
<reference evidence="20" key="2">
    <citation type="journal article" date="2015" name="J. Biotechnol.">
        <title>The structure of the Cyberlindnera jadinii genome and its relation to Candida utilis analyzed by the occurrence of single nucleotide polymorphisms.</title>
        <authorList>
            <person name="Rupp O."/>
            <person name="Brinkrolf K."/>
            <person name="Buerth C."/>
            <person name="Kunigo M."/>
            <person name="Schneider J."/>
            <person name="Jaenicke S."/>
            <person name="Goesmann A."/>
            <person name="Puehler A."/>
            <person name="Jaeger K.-E."/>
            <person name="Ernst J.F."/>
        </authorList>
    </citation>
    <scope>NUCLEOTIDE SEQUENCE [LARGE SCALE GENOMIC DNA]</scope>
    <source>
        <strain evidence="20">ATCC 18201 / CBS 1600 / BCRC 20928 / JCM 3617 / NBRC 0987 / NRRL Y-1542</strain>
    </source>
</reference>
<dbReference type="InterPro" id="IPR003115">
    <property type="entry name" value="ParB_N"/>
</dbReference>
<dbReference type="CDD" id="cd16395">
    <property type="entry name" value="Srx"/>
    <property type="match status" value="1"/>
</dbReference>
<evidence type="ECO:0000256" key="15">
    <source>
        <dbReference type="PIRSR" id="PIRSR017267-1"/>
    </source>
</evidence>
<evidence type="ECO:0000256" key="13">
    <source>
        <dbReference type="ARBA" id="ARBA00070917"/>
    </source>
</evidence>
<evidence type="ECO:0000313" key="19">
    <source>
        <dbReference type="EMBL" id="ODV72169.1"/>
    </source>
</evidence>
<evidence type="ECO:0000256" key="10">
    <source>
        <dbReference type="ARBA" id="ARBA00023157"/>
    </source>
</evidence>
<evidence type="ECO:0000256" key="16">
    <source>
        <dbReference type="PIRSR" id="PIRSR017267-2"/>
    </source>
</evidence>
<evidence type="ECO:0000256" key="6">
    <source>
        <dbReference type="ARBA" id="ARBA00022741"/>
    </source>
</evidence>
<keyword evidence="21" id="KW-1185">Reference proteome</keyword>
<evidence type="ECO:0000256" key="2">
    <source>
        <dbReference type="ARBA" id="ARBA00004496"/>
    </source>
</evidence>
<dbReference type="GO" id="GO:0005737">
    <property type="term" value="C:cytoplasm"/>
    <property type="evidence" value="ECO:0007669"/>
    <property type="project" value="UniProtKB-SubCell"/>
</dbReference>
<keyword evidence="10 16" id="KW-1015">Disulfide bond</keyword>
<evidence type="ECO:0000313" key="20">
    <source>
        <dbReference type="Proteomes" id="UP000038830"/>
    </source>
</evidence>
<dbReference type="PANTHER" id="PTHR21348">
    <property type="match status" value="1"/>
</dbReference>
<evidence type="ECO:0000259" key="17">
    <source>
        <dbReference type="SMART" id="SM00470"/>
    </source>
</evidence>
<feature type="domain" description="ParB-like N-terminal" evidence="17">
    <location>
        <begin position="14"/>
        <end position="121"/>
    </location>
</feature>
<keyword evidence="7 14" id="KW-0067">ATP-binding</keyword>
<protein>
    <recommendedName>
        <fullName evidence="13 14">Sulfiredoxin</fullName>
        <ecNumber evidence="4 14">1.8.98.2</ecNumber>
    </recommendedName>
</protein>
<sequence>MSGSIQSGHVGKITYLPLSEIKRPIPPVLDESKIVAMASTLEGKPMASSTCTLEQAVNANGELPPIDVLAVRESGRTYYFAFGGCHRFQAYERAGGGKVKCKVLPATKNQLKLYLGGSLDAFFPESSPSTKPDDSNA</sequence>
<accession>A0A0H5C225</accession>
<dbReference type="OMA" id="SQIRRPI"/>
<dbReference type="GO" id="GO:0005634">
    <property type="term" value="C:nucleus"/>
    <property type="evidence" value="ECO:0007669"/>
    <property type="project" value="UniProtKB-SubCell"/>
</dbReference>
<dbReference type="GO" id="GO:0034599">
    <property type="term" value="P:cellular response to oxidative stress"/>
    <property type="evidence" value="ECO:0007669"/>
    <property type="project" value="UniProtKB-ARBA"/>
</dbReference>
<dbReference type="InterPro" id="IPR016692">
    <property type="entry name" value="Sulfiredoxin"/>
</dbReference>
<evidence type="ECO:0000256" key="1">
    <source>
        <dbReference type="ARBA" id="ARBA00004123"/>
    </source>
</evidence>
<dbReference type="GO" id="GO:0032542">
    <property type="term" value="F:sulfiredoxin activity"/>
    <property type="evidence" value="ECO:0007669"/>
    <property type="project" value="UniProtKB-EC"/>
</dbReference>